<dbReference type="GO" id="GO:0005096">
    <property type="term" value="F:GTPase activator activity"/>
    <property type="evidence" value="ECO:0007669"/>
    <property type="project" value="UniProtKB-KW"/>
</dbReference>
<evidence type="ECO:0000256" key="1">
    <source>
        <dbReference type="ARBA" id="ARBA00022468"/>
    </source>
</evidence>
<feature type="coiled-coil region" evidence="2">
    <location>
        <begin position="1249"/>
        <end position="1276"/>
    </location>
</feature>
<feature type="region of interest" description="Disordered" evidence="3">
    <location>
        <begin position="1070"/>
        <end position="1091"/>
    </location>
</feature>
<reference evidence="5 6" key="2">
    <citation type="journal article" date="2021" name="Genomics">
        <title>High-quality reference genome for Clonorchis sinensis.</title>
        <authorList>
            <person name="Young N.D."/>
            <person name="Stroehlein A.J."/>
            <person name="Kinkar L."/>
            <person name="Wang T."/>
            <person name="Sohn W.M."/>
            <person name="Chang B.C.H."/>
            <person name="Kaur P."/>
            <person name="Weisz D."/>
            <person name="Dudchenko O."/>
            <person name="Aiden E.L."/>
            <person name="Korhonen P.K."/>
            <person name="Gasser R.B."/>
        </authorList>
    </citation>
    <scope>NUCLEOTIDE SEQUENCE [LARGE SCALE GENOMIC DNA]</scope>
    <source>
        <strain evidence="5">Cs-k2</strain>
    </source>
</reference>
<feature type="compositionally biased region" description="Basic and acidic residues" evidence="3">
    <location>
        <begin position="1189"/>
        <end position="1201"/>
    </location>
</feature>
<dbReference type="OrthoDB" id="2499658at2759"/>
<evidence type="ECO:0000313" key="6">
    <source>
        <dbReference type="Proteomes" id="UP000286415"/>
    </source>
</evidence>
<reference evidence="5 6" key="1">
    <citation type="journal article" date="2018" name="Biotechnol. Adv.">
        <title>Improved genomic resources and new bioinformatic workflow for the carcinogenic parasite Clonorchis sinensis: Biotechnological implications.</title>
        <authorList>
            <person name="Wang D."/>
            <person name="Korhonen P.K."/>
            <person name="Gasser R.B."/>
            <person name="Young N.D."/>
        </authorList>
    </citation>
    <scope>NUCLEOTIDE SEQUENCE [LARGE SCALE GENOMIC DNA]</scope>
    <source>
        <strain evidence="5">Cs-k2</strain>
    </source>
</reference>
<name>A0A8T1MV13_CLOSI</name>
<evidence type="ECO:0000313" key="5">
    <source>
        <dbReference type="EMBL" id="KAG5452712.1"/>
    </source>
</evidence>
<dbReference type="EMBL" id="NIRI02000013">
    <property type="protein sequence ID" value="KAG5452712.1"/>
    <property type="molecule type" value="Genomic_DNA"/>
</dbReference>
<evidence type="ECO:0000256" key="2">
    <source>
        <dbReference type="SAM" id="Coils"/>
    </source>
</evidence>
<sequence length="1307" mass="147521">MWNPGHYQFPMKSVSLGQRDCTEEKSRTRNSLQFLHYDSTSLLHCTWNQVDPLTTDLSEHGSPFEVHGECELVSTCVNYHCESCANPQTIIFHPQRYYLNFSEAPEKLCFKYGGEAMFLDSCAIEYRDSGARFYRDHFLPLSEGHQNWIGKTQTGEIVILTIAHIYLRNGRIPTRASISRTKSSEALSESCMPMVRTQSQSHVTVSKASNHVLELKQDYQTSMYQPSQEVVPAWLVIVRREKEADIRGCIINAQTEWVDTPIEEANKQRLQKRHANDVRRSSEAAFSGKSATEQKIYKILSFVTENQVILSDIRLAEPTQALHDLIVKLDELELIEKHKFGVVLCKAGQSTENEVYNNQDSTPAFEHFLELLGRKVKLADYKGYLGGLDTKSQPDIQSYVTEFAGFDVMFLVSTMLPFQNNTEEQILRKRHIGNSSVTIVFQEEGAPPFEVDSIVSQFQQVLIIVHLIHDENGKPGYKVAVCRSRDIPPFGPTYSADQVFEHNQDFAAFLLVKAINGANAAMKGEKLLKIVRRSRAAYLDQLVRDYASIPESDRKRARKFSHLRLFGQKLQSHSTTELPTIPVRSYRRLENADGSSAVCSWGPNEIIGGESGTQKLLDAGEDPWKDITSNIETQQFAEAFPVTLFDVHTVYGWQTASTIHRFSPSGDGLAAFPWNTSTDCQMVLSVSRYWVTFSSHGKGKTVMNRLMFAIKTSSIFAFSVGKDEGSLALYFDYGQFICLRTVNNHLNTIRRMLQTIDMALWPERLAKVNHLTVRVTEQFQMKPVSLNRRDLLGKVRTSHNQELRPYTLSDLGICITVADVPTRLIDMSPENPVGLPCIHQLERSNETEEEPTGLTKGQLLLRISTYSLVDLYRTVLRTPPGPSRAMWKNPFCMTNVHRPEKVHLTAELLNLMRRLQFTQEVITFVVCNATDIKPLVQQRDSSTPQPLFPDNLPVPRMVTSQISVKQYGEEISPTSYAEGIGPLENPQTIPGGFLNLGLDPWNVMPLESVTGSVTTPAFKEMTGPLCESIVVTRMGSMCVEDDLFNEQECQWFFSGAEVSPIANLGTDNLLEQSSSEKGPNRPGSSSGFAWSSMMESPIHDLETPFFDSNYRPKSRTVFNLSPTLCLPPITNLVPGESTSPSSATKYTGRRASYSGQEEQSNGRPNARVPDSWNFPQKHPTDSPAYTGEPYRDYRRQPPIPQRDHTVISQHNFTSTLFEDTGDTVDRLQDAAGTRTSAPVVQKPQERDRLTLLEDRIRSLELKLKAERQLRHKMREACVGLINQNKEIRYRGSENLESLGRSSESQSP</sequence>
<dbReference type="PANTHER" id="PTHR15711:SF22">
    <property type="entry name" value="RAP-GAP DOMAIN-CONTAINING PROTEIN"/>
    <property type="match status" value="1"/>
</dbReference>
<dbReference type="Proteomes" id="UP000286415">
    <property type="component" value="Unassembled WGS sequence"/>
</dbReference>
<dbReference type="InterPro" id="IPR000331">
    <property type="entry name" value="Rap/Ran_GAP_dom"/>
</dbReference>
<organism evidence="5 6">
    <name type="scientific">Clonorchis sinensis</name>
    <name type="common">Chinese liver fluke</name>
    <dbReference type="NCBI Taxonomy" id="79923"/>
    <lineage>
        <taxon>Eukaryota</taxon>
        <taxon>Metazoa</taxon>
        <taxon>Spiralia</taxon>
        <taxon>Lophotrochozoa</taxon>
        <taxon>Platyhelminthes</taxon>
        <taxon>Trematoda</taxon>
        <taxon>Digenea</taxon>
        <taxon>Opisthorchiida</taxon>
        <taxon>Opisthorchiata</taxon>
        <taxon>Opisthorchiidae</taxon>
        <taxon>Clonorchis</taxon>
    </lineage>
</organism>
<keyword evidence="1" id="KW-0343">GTPase activation</keyword>
<protein>
    <recommendedName>
        <fullName evidence="4">Rap-GAP domain-containing protein</fullName>
    </recommendedName>
</protein>
<dbReference type="Gene3D" id="3.40.50.11210">
    <property type="entry name" value="Rap/Ran-GAP"/>
    <property type="match status" value="1"/>
</dbReference>
<feature type="compositionally biased region" description="Polar residues" evidence="3">
    <location>
        <begin position="1070"/>
        <end position="1089"/>
    </location>
</feature>
<gene>
    <name evidence="5" type="ORF">CSKR_102139</name>
</gene>
<dbReference type="SUPFAM" id="SSF111347">
    <property type="entry name" value="Rap/Ran-GAP"/>
    <property type="match status" value="1"/>
</dbReference>
<dbReference type="PANTHER" id="PTHR15711">
    <property type="entry name" value="RAP GTPASE-ACTIVATING PROTEIN"/>
    <property type="match status" value="1"/>
</dbReference>
<dbReference type="PROSITE" id="PS50085">
    <property type="entry name" value="RAPGAP"/>
    <property type="match status" value="1"/>
</dbReference>
<dbReference type="GO" id="GO:0051056">
    <property type="term" value="P:regulation of small GTPase mediated signal transduction"/>
    <property type="evidence" value="ECO:0007669"/>
    <property type="project" value="InterPro"/>
</dbReference>
<dbReference type="InterPro" id="IPR050989">
    <property type="entry name" value="Rap1_Ran_GAP"/>
</dbReference>
<feature type="compositionally biased region" description="Polar residues" evidence="3">
    <location>
        <begin position="1153"/>
        <end position="1163"/>
    </location>
</feature>
<feature type="region of interest" description="Disordered" evidence="3">
    <location>
        <begin position="1129"/>
        <end position="1201"/>
    </location>
</feature>
<dbReference type="InterPro" id="IPR035974">
    <property type="entry name" value="Rap/Ran-GAP_sf"/>
</dbReference>
<dbReference type="Pfam" id="PF02145">
    <property type="entry name" value="Rap_GAP"/>
    <property type="match status" value="1"/>
</dbReference>
<evidence type="ECO:0000259" key="4">
    <source>
        <dbReference type="PROSITE" id="PS50085"/>
    </source>
</evidence>
<accession>A0A8T1MV13</accession>
<keyword evidence="6" id="KW-1185">Reference proteome</keyword>
<feature type="domain" description="Rap-GAP" evidence="4">
    <location>
        <begin position="326"/>
        <end position="542"/>
    </location>
</feature>
<dbReference type="GO" id="GO:0005737">
    <property type="term" value="C:cytoplasm"/>
    <property type="evidence" value="ECO:0007669"/>
    <property type="project" value="TreeGrafter"/>
</dbReference>
<comment type="caution">
    <text evidence="5">The sequence shown here is derived from an EMBL/GenBank/DDBJ whole genome shotgun (WGS) entry which is preliminary data.</text>
</comment>
<keyword evidence="2" id="KW-0175">Coiled coil</keyword>
<evidence type="ECO:0000256" key="3">
    <source>
        <dbReference type="SAM" id="MobiDB-lite"/>
    </source>
</evidence>
<feature type="compositionally biased region" description="Polar residues" evidence="3">
    <location>
        <begin position="1136"/>
        <end position="1145"/>
    </location>
</feature>
<proteinExistence type="predicted"/>